<dbReference type="PANTHER" id="PTHR37984:SF5">
    <property type="entry name" value="PROTEIN NYNRIN-LIKE"/>
    <property type="match status" value="1"/>
</dbReference>
<dbReference type="Gene3D" id="3.10.10.10">
    <property type="entry name" value="HIV Type 1 Reverse Transcriptase, subunit A, domain 1"/>
    <property type="match status" value="1"/>
</dbReference>
<dbReference type="InterPro" id="IPR041588">
    <property type="entry name" value="Integrase_H2C2"/>
</dbReference>
<reference evidence="4" key="1">
    <citation type="submission" date="2021-03" db="EMBL/GenBank/DDBJ databases">
        <title>Draft genome sequence of rust myrtle Austropuccinia psidii MF-1, a brazilian biotype.</title>
        <authorList>
            <person name="Quecine M.C."/>
            <person name="Pachon D.M.R."/>
            <person name="Bonatelli M.L."/>
            <person name="Correr F.H."/>
            <person name="Franceschini L.M."/>
            <person name="Leite T.F."/>
            <person name="Margarido G.R.A."/>
            <person name="Almeida C.A."/>
            <person name="Ferrarezi J.A."/>
            <person name="Labate C.A."/>
        </authorList>
    </citation>
    <scope>NUCLEOTIDE SEQUENCE</scope>
    <source>
        <strain evidence="4">MF-1</strain>
    </source>
</reference>
<sequence length="760" mass="87290">MVEREDHIDKEEESDFKKDTEQSETSESYEINIINSQINNIDLIYEVLDVNSKLPQVGTSDTSLTNIQDAKLYRTKPEKGMGYTAEKSSRSIVMVENQEEKVNFDTGAYCTCVGKSYLKTIVPDWEEKLIPIQGVKFSSASESIKPLKIIDLALIFPHPSQCIRLKVEFLVMENCTSNHFILGNDYLSIYGIDISNQKDGYFTIGENKRQKFGFFNNKRQMTEKLIDLLFKHKNAFSTDKEPLGSIIGHEVDIILNVEKPYPPLLRGPAYPDSPRAREYLEVHIKELMDLGVLRKVGHNEQVEGATPVIIAWNNVKSRMVGDFRALNTYTIPDRYPMPRIHETLTQLSQAKFIIPMDALKGFHQNFLTENSKRLLRIIVHCGIFESLRMPFGITNASSHYERMINTIFPEEFSEGWLIIYIDGTLVCSETWDSHLTRLERVLQKIVKVNMKTSLKKCHFAYSELKALGHVVSGLNEIWKKAYDEGRFHLLDGILYNKTKHLCLINLTDRTLLNTILHEFHDSVSAGHLSEYRTLERVKTCSWWPNWKKDVSEYCQAFDRFQKATRATGKKFGMMIQIQEPKYPWEIAHMDWVTELPPGGDRSYNACLVLVDRYSKTPMFLPCHKNDTAIDTAILIWNKVISHTVYFKTSSVIEIQSSLQNYGQTSITCLEQNYHSQQLTTPKTDGLAERMIQTLGDMIGRFCAYGQQLKDSDGFTHDWCTLIPALELAYKTLIHSSTGNTPEILEKGLTQDFLMIPSKRT</sequence>
<dbReference type="Gene3D" id="3.30.420.10">
    <property type="entry name" value="Ribonuclease H-like superfamily/Ribonuclease H"/>
    <property type="match status" value="1"/>
</dbReference>
<feature type="region of interest" description="Disordered" evidence="1">
    <location>
        <begin position="1"/>
        <end position="28"/>
    </location>
</feature>
<dbReference type="InterPro" id="IPR000477">
    <property type="entry name" value="RT_dom"/>
</dbReference>
<proteinExistence type="predicted"/>
<gene>
    <name evidence="4" type="ORF">O181_092428</name>
</gene>
<name>A0A9Q3IYI7_9BASI</name>
<keyword evidence="5" id="KW-1185">Reference proteome</keyword>
<dbReference type="Gene3D" id="1.10.340.70">
    <property type="match status" value="1"/>
</dbReference>
<dbReference type="PANTHER" id="PTHR37984">
    <property type="entry name" value="PROTEIN CBG26694"/>
    <property type="match status" value="1"/>
</dbReference>
<dbReference type="InterPro" id="IPR043502">
    <property type="entry name" value="DNA/RNA_pol_sf"/>
</dbReference>
<evidence type="ECO:0000313" key="5">
    <source>
        <dbReference type="Proteomes" id="UP000765509"/>
    </source>
</evidence>
<dbReference type="EMBL" id="AVOT02058958">
    <property type="protein sequence ID" value="MBW0552713.1"/>
    <property type="molecule type" value="Genomic_DNA"/>
</dbReference>
<dbReference type="Pfam" id="PF17921">
    <property type="entry name" value="Integrase_H2C2"/>
    <property type="match status" value="1"/>
</dbReference>
<feature type="domain" description="Reverse transcriptase" evidence="2">
    <location>
        <begin position="316"/>
        <end position="470"/>
    </location>
</feature>
<evidence type="ECO:0000259" key="3">
    <source>
        <dbReference type="Pfam" id="PF17921"/>
    </source>
</evidence>
<dbReference type="InterPro" id="IPR036397">
    <property type="entry name" value="RNaseH_sf"/>
</dbReference>
<evidence type="ECO:0000313" key="4">
    <source>
        <dbReference type="EMBL" id="MBW0552713.1"/>
    </source>
</evidence>
<evidence type="ECO:0000259" key="2">
    <source>
        <dbReference type="Pfam" id="PF00078"/>
    </source>
</evidence>
<dbReference type="Proteomes" id="UP000765509">
    <property type="component" value="Unassembled WGS sequence"/>
</dbReference>
<dbReference type="SUPFAM" id="SSF53098">
    <property type="entry name" value="Ribonuclease H-like"/>
    <property type="match status" value="1"/>
</dbReference>
<organism evidence="4 5">
    <name type="scientific">Austropuccinia psidii MF-1</name>
    <dbReference type="NCBI Taxonomy" id="1389203"/>
    <lineage>
        <taxon>Eukaryota</taxon>
        <taxon>Fungi</taxon>
        <taxon>Dikarya</taxon>
        <taxon>Basidiomycota</taxon>
        <taxon>Pucciniomycotina</taxon>
        <taxon>Pucciniomycetes</taxon>
        <taxon>Pucciniales</taxon>
        <taxon>Sphaerophragmiaceae</taxon>
        <taxon>Austropuccinia</taxon>
    </lineage>
</organism>
<protein>
    <recommendedName>
        <fullName evidence="6">Integrase catalytic domain-containing protein</fullName>
    </recommendedName>
</protein>
<dbReference type="CDD" id="cd01647">
    <property type="entry name" value="RT_LTR"/>
    <property type="match status" value="1"/>
</dbReference>
<evidence type="ECO:0008006" key="6">
    <source>
        <dbReference type="Google" id="ProtNLM"/>
    </source>
</evidence>
<accession>A0A9Q3IYI7</accession>
<feature type="compositionally biased region" description="Basic and acidic residues" evidence="1">
    <location>
        <begin position="1"/>
        <end position="21"/>
    </location>
</feature>
<dbReference type="Gene3D" id="3.30.70.270">
    <property type="match status" value="1"/>
</dbReference>
<comment type="caution">
    <text evidence="4">The sequence shown here is derived from an EMBL/GenBank/DDBJ whole genome shotgun (WGS) entry which is preliminary data.</text>
</comment>
<dbReference type="InterPro" id="IPR050951">
    <property type="entry name" value="Retrovirus_Pol_polyprotein"/>
</dbReference>
<evidence type="ECO:0000256" key="1">
    <source>
        <dbReference type="SAM" id="MobiDB-lite"/>
    </source>
</evidence>
<feature type="domain" description="Integrase zinc-binding" evidence="3">
    <location>
        <begin position="508"/>
        <end position="563"/>
    </location>
</feature>
<dbReference type="Pfam" id="PF00078">
    <property type="entry name" value="RVT_1"/>
    <property type="match status" value="1"/>
</dbReference>
<dbReference type="GO" id="GO:0003676">
    <property type="term" value="F:nucleic acid binding"/>
    <property type="evidence" value="ECO:0007669"/>
    <property type="project" value="InterPro"/>
</dbReference>
<dbReference type="AlphaFoldDB" id="A0A9Q3IYI7"/>
<dbReference type="InterPro" id="IPR043128">
    <property type="entry name" value="Rev_trsase/Diguanyl_cyclase"/>
</dbReference>
<dbReference type="InterPro" id="IPR012337">
    <property type="entry name" value="RNaseH-like_sf"/>
</dbReference>
<dbReference type="SUPFAM" id="SSF56672">
    <property type="entry name" value="DNA/RNA polymerases"/>
    <property type="match status" value="1"/>
</dbReference>